<protein>
    <recommendedName>
        <fullName evidence="3">Fcf2 pre-rRNA processing C-terminal domain-containing protein</fullName>
    </recommendedName>
</protein>
<dbReference type="InterPro" id="IPR039883">
    <property type="entry name" value="Fcf2/DNTTIP2"/>
</dbReference>
<dbReference type="GO" id="GO:0005730">
    <property type="term" value="C:nucleolus"/>
    <property type="evidence" value="ECO:0007669"/>
    <property type="project" value="UniProtKB-SubCell"/>
</dbReference>
<dbReference type="AlphaFoldDB" id="A0AAE1ZIY4"/>
<dbReference type="InterPro" id="IPR014810">
    <property type="entry name" value="Fcf2_C"/>
</dbReference>
<feature type="domain" description="Fcf2 pre-rRNA processing C-terminal" evidence="3">
    <location>
        <begin position="107"/>
        <end position="197"/>
    </location>
</feature>
<dbReference type="Proteomes" id="UP001292079">
    <property type="component" value="Unassembled WGS sequence"/>
</dbReference>
<name>A0AAE1ZIY4_SCHME</name>
<dbReference type="PANTHER" id="PTHR21686:SF12">
    <property type="entry name" value="DEOXYNUCLEOTIDYLTRANSFERASE TERMINAL-INTERACTING PROTEIN 2"/>
    <property type="match status" value="1"/>
</dbReference>
<evidence type="ECO:0000256" key="1">
    <source>
        <dbReference type="ARBA" id="ARBA00004604"/>
    </source>
</evidence>
<gene>
    <name evidence="4" type="ORF">MN116_001917</name>
</gene>
<evidence type="ECO:0000313" key="5">
    <source>
        <dbReference type="Proteomes" id="UP001292079"/>
    </source>
</evidence>
<reference evidence="4" key="1">
    <citation type="submission" date="2022-04" db="EMBL/GenBank/DDBJ databases">
        <authorList>
            <person name="Xu L."/>
            <person name="Lv Z."/>
        </authorList>
    </citation>
    <scope>NUCLEOTIDE SEQUENCE</scope>
    <source>
        <strain evidence="4">LV_2022a</strain>
    </source>
</reference>
<dbReference type="GO" id="GO:0006396">
    <property type="term" value="P:RNA processing"/>
    <property type="evidence" value="ECO:0007669"/>
    <property type="project" value="TreeGrafter"/>
</dbReference>
<sequence>MDEAELSFIPHSTSYVWKPPLKLSDCSSEYLQICSVDYSLMENPFSSKLGSYDAKKETELWQRLGVLISNTDEGGCEKPPSENPYYLTSIPGLHSKRELKRIRRSEQKSKLSKWFGLPKPDITEEDRDDLELIRLRRAISSDTHVRRSDGKSAYFQRGVVVDDPGSFYDRLPRKQRGKTLVDELLANAEIMKIQRKRYAKIARTIAEKRAAVRRREQQRIKRLQNSCKKQQATVVVPD</sequence>
<reference evidence="4" key="2">
    <citation type="journal article" date="2023" name="Infect Dis Poverty">
        <title>Chromosome-scale genome of the human blood fluke Schistosoma mekongi and its implications for public health.</title>
        <authorList>
            <person name="Zhou M."/>
            <person name="Xu L."/>
            <person name="Xu D."/>
            <person name="Chen W."/>
            <person name="Khan J."/>
            <person name="Hu Y."/>
            <person name="Huang H."/>
            <person name="Wei H."/>
            <person name="Zhang Y."/>
            <person name="Chusongsang P."/>
            <person name="Tanasarnprasert K."/>
            <person name="Hu X."/>
            <person name="Limpanont Y."/>
            <person name="Lv Z."/>
        </authorList>
    </citation>
    <scope>NUCLEOTIDE SEQUENCE</scope>
    <source>
        <strain evidence="4">LV_2022a</strain>
    </source>
</reference>
<dbReference type="Pfam" id="PF08698">
    <property type="entry name" value="Fcf2"/>
    <property type="match status" value="1"/>
</dbReference>
<keyword evidence="2" id="KW-0539">Nucleus</keyword>
<keyword evidence="5" id="KW-1185">Reference proteome</keyword>
<evidence type="ECO:0000256" key="2">
    <source>
        <dbReference type="ARBA" id="ARBA00023242"/>
    </source>
</evidence>
<comment type="subcellular location">
    <subcellularLocation>
        <location evidence="1">Nucleus</location>
        <location evidence="1">Nucleolus</location>
    </subcellularLocation>
</comment>
<evidence type="ECO:0000313" key="4">
    <source>
        <dbReference type="EMBL" id="KAK4474798.1"/>
    </source>
</evidence>
<proteinExistence type="predicted"/>
<accession>A0AAE1ZIY4</accession>
<evidence type="ECO:0000259" key="3">
    <source>
        <dbReference type="Pfam" id="PF08698"/>
    </source>
</evidence>
<dbReference type="GO" id="GO:0003723">
    <property type="term" value="F:RNA binding"/>
    <property type="evidence" value="ECO:0007669"/>
    <property type="project" value="TreeGrafter"/>
</dbReference>
<dbReference type="EMBL" id="JALJAT010000001">
    <property type="protein sequence ID" value="KAK4474798.1"/>
    <property type="molecule type" value="Genomic_DNA"/>
</dbReference>
<dbReference type="PANTHER" id="PTHR21686">
    <property type="entry name" value="DEOXYNUCLEOTIDYLTRANSFERASE TERMINAL-INTERACTING PROTEIN 2"/>
    <property type="match status" value="1"/>
</dbReference>
<organism evidence="4 5">
    <name type="scientific">Schistosoma mekongi</name>
    <name type="common">Parasitic worm</name>
    <dbReference type="NCBI Taxonomy" id="38744"/>
    <lineage>
        <taxon>Eukaryota</taxon>
        <taxon>Metazoa</taxon>
        <taxon>Spiralia</taxon>
        <taxon>Lophotrochozoa</taxon>
        <taxon>Platyhelminthes</taxon>
        <taxon>Trematoda</taxon>
        <taxon>Digenea</taxon>
        <taxon>Strigeidida</taxon>
        <taxon>Schistosomatoidea</taxon>
        <taxon>Schistosomatidae</taxon>
        <taxon>Schistosoma</taxon>
    </lineage>
</organism>
<comment type="caution">
    <text evidence="4">The sequence shown here is derived from an EMBL/GenBank/DDBJ whole genome shotgun (WGS) entry which is preliminary data.</text>
</comment>